<name>A0ABQ6ZIG6_9GAMM</name>
<dbReference type="EMBL" id="PDWW01000007">
    <property type="protein sequence ID" value="KAF1725794.1"/>
    <property type="molecule type" value="Genomic_DNA"/>
</dbReference>
<keyword evidence="1" id="KW-0378">Hydrolase</keyword>
<accession>A0ABQ6ZIG6</accession>
<organism evidence="1 2">
    <name type="scientific">Pseudoxanthomonas japonensis</name>
    <dbReference type="NCBI Taxonomy" id="69284"/>
    <lineage>
        <taxon>Bacteria</taxon>
        <taxon>Pseudomonadati</taxon>
        <taxon>Pseudomonadota</taxon>
        <taxon>Gammaproteobacteria</taxon>
        <taxon>Lysobacterales</taxon>
        <taxon>Lysobacteraceae</taxon>
        <taxon>Pseudoxanthomonas</taxon>
    </lineage>
</organism>
<protein>
    <submittedName>
        <fullName evidence="1">Alpha/beta hydrolase</fullName>
    </submittedName>
</protein>
<gene>
    <name evidence="1" type="ORF">CSC78_07305</name>
</gene>
<dbReference type="Proteomes" id="UP000781710">
    <property type="component" value="Unassembled WGS sequence"/>
</dbReference>
<dbReference type="GO" id="GO:0016787">
    <property type="term" value="F:hydrolase activity"/>
    <property type="evidence" value="ECO:0007669"/>
    <property type="project" value="UniProtKB-KW"/>
</dbReference>
<dbReference type="SUPFAM" id="SSF53474">
    <property type="entry name" value="alpha/beta-Hydrolases"/>
    <property type="match status" value="1"/>
</dbReference>
<sequence length="246" mass="26281">MALSLALAGCLPAVNPQAPIPQALVPSAEAPTRLVVVLPGRGDDVQALRESGIAPAIQAAWPDADVVLAGLGFGYYMQGRAPQRLHDEVIVPARARGYREVWLMGASMGGMGTLMYDRAYPGDADGLVLLAPYLGDRALVDDIRTRGLAQWDAGPVPAEVDAGNYQRELWRHLQGWRHAPARTRSVWLGYGASDRLAGAMPPLAGLLPEDHVVVVEGGHAWKVWSPLAQRLLTAAGPARLDAQRSP</sequence>
<reference evidence="1 2" key="1">
    <citation type="submission" date="2017-10" db="EMBL/GenBank/DDBJ databases">
        <title>Whole genome sequencing of members of genus Pseudoxanthomonas.</title>
        <authorList>
            <person name="Kumar S."/>
            <person name="Bansal K."/>
            <person name="Kaur A."/>
            <person name="Patil P."/>
            <person name="Sharma S."/>
            <person name="Patil P.B."/>
        </authorList>
    </citation>
    <scope>NUCLEOTIDE SEQUENCE [LARGE SCALE GENOMIC DNA]</scope>
    <source>
        <strain evidence="1 2">DSM 17109</strain>
    </source>
</reference>
<dbReference type="Gene3D" id="3.40.50.1820">
    <property type="entry name" value="alpha/beta hydrolase"/>
    <property type="match status" value="1"/>
</dbReference>
<comment type="caution">
    <text evidence="1">The sequence shown here is derived from an EMBL/GenBank/DDBJ whole genome shotgun (WGS) entry which is preliminary data.</text>
</comment>
<evidence type="ECO:0000313" key="1">
    <source>
        <dbReference type="EMBL" id="KAF1725794.1"/>
    </source>
</evidence>
<dbReference type="InterPro" id="IPR029058">
    <property type="entry name" value="AB_hydrolase_fold"/>
</dbReference>
<dbReference type="RefSeq" id="WP_162337250.1">
    <property type="nucleotide sequence ID" value="NZ_JBHSRQ010000011.1"/>
</dbReference>
<evidence type="ECO:0000313" key="2">
    <source>
        <dbReference type="Proteomes" id="UP000781710"/>
    </source>
</evidence>
<proteinExistence type="predicted"/>
<keyword evidence="2" id="KW-1185">Reference proteome</keyword>